<keyword evidence="6" id="KW-0539">Nucleus</keyword>
<dbReference type="Pfam" id="PF04082">
    <property type="entry name" value="Fungal_trans"/>
    <property type="match status" value="1"/>
</dbReference>
<evidence type="ECO:0000313" key="9">
    <source>
        <dbReference type="EMBL" id="BCS17683.1"/>
    </source>
</evidence>
<dbReference type="GO" id="GO:0003677">
    <property type="term" value="F:DNA binding"/>
    <property type="evidence" value="ECO:0007669"/>
    <property type="project" value="UniProtKB-KW"/>
</dbReference>
<feature type="region of interest" description="Disordered" evidence="7">
    <location>
        <begin position="608"/>
        <end position="657"/>
    </location>
</feature>
<keyword evidence="1" id="KW-0479">Metal-binding</keyword>
<feature type="compositionally biased region" description="Low complexity" evidence="7">
    <location>
        <begin position="635"/>
        <end position="645"/>
    </location>
</feature>
<evidence type="ECO:0000256" key="2">
    <source>
        <dbReference type="ARBA" id="ARBA00022833"/>
    </source>
</evidence>
<dbReference type="PROSITE" id="PS50048">
    <property type="entry name" value="ZN2_CY6_FUNGAL_2"/>
    <property type="match status" value="1"/>
</dbReference>
<evidence type="ECO:0000256" key="4">
    <source>
        <dbReference type="ARBA" id="ARBA00023125"/>
    </source>
</evidence>
<sequence>MPEPGIPRPEVGWAAQPQQQTPPLGTADSRPPRARRRARAVCRRCHEKKIKCDLESQRSGSNPPCLNCTQSKSECILRPSRRNIRRPEPAGGTDQCGTSLIPCETGTQDAVCYGNSEPSAYGLLSLPPITQSVYRESLQAVTARPISQAPAEAGPLTTQAPLASIQTDAAFFDHLQTGFRPSHSQVPEHQTSSSNDPQASYLDESGYMPLLSDKQHAPNSRSGGPVTIDIHVPIHPLPPSLRMSYTELVLKNCQTFCPVLDATLLNTAEFENSLSLHQAIALVGSAIQPSLLHAEHPIGYYEKAKLLIQGGYEPNPLASLIAVMLFYWRAASPPTIVSMDSVWWWVGVAVRQAQEIGLHREPKPGQPLRAGESLGLRRRIWWTLFARERLTAICQGRPCIINQHDCNVQEPAPSDFLHPNDQRTVIFIHWISLCTIVGRVGDHLRRNPGSTQAHNGLLDELKDWAHSLPEALRLPFSTNVTMAFDADVYQLYLPYLACVTLLRLKKSAESVPTAYTTAILSASCTARIFEDFLVRGSLRFLQGMAGWYIAVALLALLSARQDKSLRQAADADIRVLRTALREMAKNWDSAKMYTASIDELLNKEEPAISIPAGGGGGGGGQRNDDQGLSVRYDPSAGSASQTASGSDEHQHGASYFPGTSSQTSALFGVLLRNGQHSPFSDFDQSNDLSYLLYDIFDNPLDGVNCDLTEPLTGWGMGFDQ</sequence>
<dbReference type="CDD" id="cd00067">
    <property type="entry name" value="GAL4"/>
    <property type="match status" value="1"/>
</dbReference>
<evidence type="ECO:0000256" key="1">
    <source>
        <dbReference type="ARBA" id="ARBA00022723"/>
    </source>
</evidence>
<keyword evidence="10" id="KW-1185">Reference proteome</keyword>
<dbReference type="RefSeq" id="XP_041549877.1">
    <property type="nucleotide sequence ID" value="XM_041701608.1"/>
</dbReference>
<evidence type="ECO:0000256" key="7">
    <source>
        <dbReference type="SAM" id="MobiDB-lite"/>
    </source>
</evidence>
<protein>
    <recommendedName>
        <fullName evidence="8">Zn(2)-C6 fungal-type domain-containing protein</fullName>
    </recommendedName>
</protein>
<evidence type="ECO:0000256" key="5">
    <source>
        <dbReference type="ARBA" id="ARBA00023163"/>
    </source>
</evidence>
<dbReference type="SMART" id="SM00906">
    <property type="entry name" value="Fungal_trans"/>
    <property type="match status" value="1"/>
</dbReference>
<gene>
    <name evidence="9" type="ORF">APUU_10511A</name>
</gene>
<dbReference type="InterPro" id="IPR036864">
    <property type="entry name" value="Zn2-C6_fun-type_DNA-bd_sf"/>
</dbReference>
<feature type="compositionally biased region" description="Gly residues" evidence="7">
    <location>
        <begin position="612"/>
        <end position="621"/>
    </location>
</feature>
<keyword evidence="2" id="KW-0862">Zinc</keyword>
<dbReference type="InterPro" id="IPR007219">
    <property type="entry name" value="XnlR_reg_dom"/>
</dbReference>
<dbReference type="InterPro" id="IPR052073">
    <property type="entry name" value="Amide_Lactam_Regulators"/>
</dbReference>
<dbReference type="CDD" id="cd12148">
    <property type="entry name" value="fungal_TF_MHR"/>
    <property type="match status" value="1"/>
</dbReference>
<name>A0A7R7XAE2_9EURO</name>
<accession>A0A7R7XAE2</accession>
<dbReference type="PANTHER" id="PTHR47171">
    <property type="entry name" value="FARA-RELATED"/>
    <property type="match status" value="1"/>
</dbReference>
<feature type="region of interest" description="Disordered" evidence="7">
    <location>
        <begin position="179"/>
        <end position="204"/>
    </location>
</feature>
<dbReference type="Proteomes" id="UP000654913">
    <property type="component" value="Chromosome 1"/>
</dbReference>
<keyword evidence="3" id="KW-0805">Transcription regulation</keyword>
<dbReference type="Gene3D" id="4.10.240.10">
    <property type="entry name" value="Zn(2)-C6 fungal-type DNA-binding domain"/>
    <property type="match status" value="1"/>
</dbReference>
<dbReference type="KEGG" id="apuu:APUU_10511A"/>
<evidence type="ECO:0000256" key="6">
    <source>
        <dbReference type="ARBA" id="ARBA00023242"/>
    </source>
</evidence>
<evidence type="ECO:0000313" key="10">
    <source>
        <dbReference type="Proteomes" id="UP000654913"/>
    </source>
</evidence>
<proteinExistence type="predicted"/>
<dbReference type="GO" id="GO:0008270">
    <property type="term" value="F:zinc ion binding"/>
    <property type="evidence" value="ECO:0007669"/>
    <property type="project" value="InterPro"/>
</dbReference>
<dbReference type="PROSITE" id="PS00463">
    <property type="entry name" value="ZN2_CY6_FUNGAL_1"/>
    <property type="match status" value="1"/>
</dbReference>
<reference evidence="9" key="2">
    <citation type="submission" date="2021-02" db="EMBL/GenBank/DDBJ databases">
        <title>Aspergillus puulaauensis MK2 genome sequence.</title>
        <authorList>
            <person name="Futagami T."/>
            <person name="Mori K."/>
            <person name="Kadooka C."/>
            <person name="Tanaka T."/>
        </authorList>
    </citation>
    <scope>NUCLEOTIDE SEQUENCE</scope>
    <source>
        <strain evidence="9">MK2</strain>
    </source>
</reference>
<dbReference type="PANTHER" id="PTHR47171:SF5">
    <property type="entry name" value="ZN(II)2CYS6 TRANSCRIPTION FACTOR (EUROFUNG)"/>
    <property type="match status" value="1"/>
</dbReference>
<evidence type="ECO:0000259" key="8">
    <source>
        <dbReference type="PROSITE" id="PS50048"/>
    </source>
</evidence>
<dbReference type="EMBL" id="AP024443">
    <property type="protein sequence ID" value="BCS17683.1"/>
    <property type="molecule type" value="Genomic_DNA"/>
</dbReference>
<reference evidence="9" key="1">
    <citation type="submission" date="2021-01" db="EMBL/GenBank/DDBJ databases">
        <authorList>
            <consortium name="Aspergillus puulaauensis MK2 genome sequencing consortium"/>
            <person name="Kazuki M."/>
            <person name="Futagami T."/>
        </authorList>
    </citation>
    <scope>NUCLEOTIDE SEQUENCE</scope>
    <source>
        <strain evidence="9">MK2</strain>
    </source>
</reference>
<organism evidence="9 10">
    <name type="scientific">Aspergillus puulaauensis</name>
    <dbReference type="NCBI Taxonomy" id="1220207"/>
    <lineage>
        <taxon>Eukaryota</taxon>
        <taxon>Fungi</taxon>
        <taxon>Dikarya</taxon>
        <taxon>Ascomycota</taxon>
        <taxon>Pezizomycotina</taxon>
        <taxon>Eurotiomycetes</taxon>
        <taxon>Eurotiomycetidae</taxon>
        <taxon>Eurotiales</taxon>
        <taxon>Aspergillaceae</taxon>
        <taxon>Aspergillus</taxon>
    </lineage>
</organism>
<keyword evidence="4" id="KW-0238">DNA-binding</keyword>
<dbReference type="AlphaFoldDB" id="A0A7R7XAE2"/>
<feature type="compositionally biased region" description="Polar residues" evidence="7">
    <location>
        <begin position="182"/>
        <end position="198"/>
    </location>
</feature>
<dbReference type="SUPFAM" id="SSF57701">
    <property type="entry name" value="Zn2/Cys6 DNA-binding domain"/>
    <property type="match status" value="1"/>
</dbReference>
<feature type="region of interest" description="Disordered" evidence="7">
    <location>
        <begin position="1"/>
        <end position="38"/>
    </location>
</feature>
<dbReference type="InterPro" id="IPR001138">
    <property type="entry name" value="Zn2Cys6_DnaBD"/>
</dbReference>
<dbReference type="GO" id="GO:0000981">
    <property type="term" value="F:DNA-binding transcription factor activity, RNA polymerase II-specific"/>
    <property type="evidence" value="ECO:0007669"/>
    <property type="project" value="InterPro"/>
</dbReference>
<dbReference type="GeneID" id="64967688"/>
<keyword evidence="5" id="KW-0804">Transcription</keyword>
<dbReference type="SMART" id="SM00066">
    <property type="entry name" value="GAL4"/>
    <property type="match status" value="1"/>
</dbReference>
<dbReference type="OrthoDB" id="39175at2759"/>
<feature type="domain" description="Zn(2)-C6 fungal-type" evidence="8">
    <location>
        <begin position="41"/>
        <end position="77"/>
    </location>
</feature>
<dbReference type="GO" id="GO:0006351">
    <property type="term" value="P:DNA-templated transcription"/>
    <property type="evidence" value="ECO:0007669"/>
    <property type="project" value="InterPro"/>
</dbReference>
<dbReference type="Pfam" id="PF00172">
    <property type="entry name" value="Zn_clus"/>
    <property type="match status" value="1"/>
</dbReference>
<evidence type="ECO:0000256" key="3">
    <source>
        <dbReference type="ARBA" id="ARBA00023015"/>
    </source>
</evidence>